<feature type="transmembrane region" description="Helical" evidence="7">
    <location>
        <begin position="103"/>
        <end position="124"/>
    </location>
</feature>
<feature type="transmembrane region" description="Helical" evidence="7">
    <location>
        <begin position="12"/>
        <end position="32"/>
    </location>
</feature>
<dbReference type="AlphaFoldDB" id="A0A411YHN8"/>
<protein>
    <submittedName>
        <fullName evidence="9">ABC transporter permease</fullName>
    </submittedName>
</protein>
<keyword evidence="5 7" id="KW-1133">Transmembrane helix</keyword>
<sequence>MRLALYLAKRLGLLLVSLLGVSIITFVVTRVVPGNPAALIVGEYADHARVEEVIASLGFDRPLHEQYFTYLGSLLQGDLGTSWRTGNDVVADLAVRWPATVELAGFALVLILLWALPLGIWAGTRPGSVPDRFANALSGLGVSMPEFWLGVLLLFVFFGTLGWAPPPLGRISGVSAPPTITGFYLVDALMAGQWAALWAALRQLLLPAATLAFVLGAPLLRVTRAFMREAMSAQHIRAARALGVGRASLVFRHGLPNALLPVTTMMAMLFGYLLGGTVMVEYVFAWPGLGKYAVDSINAGDYAPVMAVVLVSALSYLLVYMLVDIMHFFLDPRSRA</sequence>
<evidence type="ECO:0000256" key="3">
    <source>
        <dbReference type="ARBA" id="ARBA00022475"/>
    </source>
</evidence>
<dbReference type="Pfam" id="PF19300">
    <property type="entry name" value="BPD_transp_1_N"/>
    <property type="match status" value="1"/>
</dbReference>
<feature type="transmembrane region" description="Helical" evidence="7">
    <location>
        <begin position="305"/>
        <end position="330"/>
    </location>
</feature>
<dbReference type="PANTHER" id="PTHR43163">
    <property type="entry name" value="DIPEPTIDE TRANSPORT SYSTEM PERMEASE PROTEIN DPPB-RELATED"/>
    <property type="match status" value="1"/>
</dbReference>
<reference evidence="9 10" key="1">
    <citation type="submission" date="2019-01" db="EMBL/GenBank/DDBJ databases">
        <title>Egibacter rhizosphaerae EGI 80759T.</title>
        <authorList>
            <person name="Chen D.-D."/>
            <person name="Tian Y."/>
            <person name="Jiao J.-Y."/>
            <person name="Zhang X.-T."/>
            <person name="Zhang Y.-G."/>
            <person name="Zhang Y."/>
            <person name="Xiao M."/>
            <person name="Shu W.-S."/>
            <person name="Li W.-J."/>
        </authorList>
    </citation>
    <scope>NUCLEOTIDE SEQUENCE [LARGE SCALE GENOMIC DNA]</scope>
    <source>
        <strain evidence="9 10">EGI 80759</strain>
    </source>
</reference>
<dbReference type="SUPFAM" id="SSF161098">
    <property type="entry name" value="MetI-like"/>
    <property type="match status" value="1"/>
</dbReference>
<dbReference type="PROSITE" id="PS50928">
    <property type="entry name" value="ABC_TM1"/>
    <property type="match status" value="1"/>
</dbReference>
<dbReference type="EMBL" id="CP036402">
    <property type="protein sequence ID" value="QBI20845.1"/>
    <property type="molecule type" value="Genomic_DNA"/>
</dbReference>
<dbReference type="Gene3D" id="1.10.3720.10">
    <property type="entry name" value="MetI-like"/>
    <property type="match status" value="1"/>
</dbReference>
<evidence type="ECO:0000256" key="5">
    <source>
        <dbReference type="ARBA" id="ARBA00022989"/>
    </source>
</evidence>
<evidence type="ECO:0000256" key="2">
    <source>
        <dbReference type="ARBA" id="ARBA00022448"/>
    </source>
</evidence>
<evidence type="ECO:0000256" key="6">
    <source>
        <dbReference type="ARBA" id="ARBA00023136"/>
    </source>
</evidence>
<keyword evidence="2 7" id="KW-0813">Transport</keyword>
<dbReference type="GO" id="GO:0071916">
    <property type="term" value="F:dipeptide transmembrane transporter activity"/>
    <property type="evidence" value="ECO:0007669"/>
    <property type="project" value="TreeGrafter"/>
</dbReference>
<gene>
    <name evidence="9" type="ORF">ER308_15550</name>
</gene>
<organism evidence="9 10">
    <name type="scientific">Egibacter rhizosphaerae</name>
    <dbReference type="NCBI Taxonomy" id="1670831"/>
    <lineage>
        <taxon>Bacteria</taxon>
        <taxon>Bacillati</taxon>
        <taxon>Actinomycetota</taxon>
        <taxon>Nitriliruptoria</taxon>
        <taxon>Egibacterales</taxon>
        <taxon>Egibacteraceae</taxon>
        <taxon>Egibacter</taxon>
    </lineage>
</organism>
<dbReference type="GO" id="GO:0005886">
    <property type="term" value="C:plasma membrane"/>
    <property type="evidence" value="ECO:0007669"/>
    <property type="project" value="UniProtKB-SubCell"/>
</dbReference>
<dbReference type="CDD" id="cd06261">
    <property type="entry name" value="TM_PBP2"/>
    <property type="match status" value="1"/>
</dbReference>
<evidence type="ECO:0000256" key="7">
    <source>
        <dbReference type="RuleBase" id="RU363032"/>
    </source>
</evidence>
<comment type="subcellular location">
    <subcellularLocation>
        <location evidence="1 7">Cell membrane</location>
        <topology evidence="1 7">Multi-pass membrane protein</topology>
    </subcellularLocation>
</comment>
<evidence type="ECO:0000259" key="8">
    <source>
        <dbReference type="PROSITE" id="PS50928"/>
    </source>
</evidence>
<keyword evidence="10" id="KW-1185">Reference proteome</keyword>
<dbReference type="Proteomes" id="UP000291469">
    <property type="component" value="Chromosome"/>
</dbReference>
<evidence type="ECO:0000313" key="10">
    <source>
        <dbReference type="Proteomes" id="UP000291469"/>
    </source>
</evidence>
<dbReference type="KEGG" id="erz:ER308_15550"/>
<evidence type="ECO:0000313" key="9">
    <source>
        <dbReference type="EMBL" id="QBI20845.1"/>
    </source>
</evidence>
<name>A0A411YHN8_9ACTN</name>
<dbReference type="InterPro" id="IPR035906">
    <property type="entry name" value="MetI-like_sf"/>
</dbReference>
<keyword evidence="4 7" id="KW-0812">Transmembrane</keyword>
<dbReference type="Pfam" id="PF00528">
    <property type="entry name" value="BPD_transp_1"/>
    <property type="match status" value="1"/>
</dbReference>
<accession>A0A411YHN8</accession>
<proteinExistence type="inferred from homology"/>
<dbReference type="RefSeq" id="WP_131155838.1">
    <property type="nucleotide sequence ID" value="NZ_CP036402.1"/>
</dbReference>
<evidence type="ECO:0000256" key="1">
    <source>
        <dbReference type="ARBA" id="ARBA00004651"/>
    </source>
</evidence>
<dbReference type="InterPro" id="IPR045621">
    <property type="entry name" value="BPD_transp_1_N"/>
</dbReference>
<evidence type="ECO:0000256" key="4">
    <source>
        <dbReference type="ARBA" id="ARBA00022692"/>
    </source>
</evidence>
<feature type="transmembrane region" description="Helical" evidence="7">
    <location>
        <begin position="136"/>
        <end position="158"/>
    </location>
</feature>
<keyword evidence="3" id="KW-1003">Cell membrane</keyword>
<keyword evidence="6 7" id="KW-0472">Membrane</keyword>
<feature type="transmembrane region" description="Helical" evidence="7">
    <location>
        <begin position="258"/>
        <end position="285"/>
    </location>
</feature>
<feature type="domain" description="ABC transmembrane type-1" evidence="8">
    <location>
        <begin position="97"/>
        <end position="327"/>
    </location>
</feature>
<feature type="transmembrane region" description="Helical" evidence="7">
    <location>
        <begin position="204"/>
        <end position="222"/>
    </location>
</feature>
<comment type="similarity">
    <text evidence="7">Belongs to the binding-protein-dependent transport system permease family.</text>
</comment>
<dbReference type="OrthoDB" id="147639at2"/>
<dbReference type="InterPro" id="IPR000515">
    <property type="entry name" value="MetI-like"/>
</dbReference>
<dbReference type="PANTHER" id="PTHR43163:SF6">
    <property type="entry name" value="DIPEPTIDE TRANSPORT SYSTEM PERMEASE PROTEIN DPPB-RELATED"/>
    <property type="match status" value="1"/>
</dbReference>